<organism evidence="2 3">
    <name type="scientific">[Myrmecia] bisecta</name>
    <dbReference type="NCBI Taxonomy" id="41462"/>
    <lineage>
        <taxon>Eukaryota</taxon>
        <taxon>Viridiplantae</taxon>
        <taxon>Chlorophyta</taxon>
        <taxon>core chlorophytes</taxon>
        <taxon>Trebouxiophyceae</taxon>
        <taxon>Trebouxiales</taxon>
        <taxon>Trebouxiaceae</taxon>
        <taxon>Myrmecia</taxon>
    </lineage>
</organism>
<keyword evidence="3" id="KW-1185">Reference proteome</keyword>
<dbReference type="SUPFAM" id="SSF47391">
    <property type="entry name" value="Dimerization-anchoring domain of cAMP-dependent PK regulatory subunit"/>
    <property type="match status" value="1"/>
</dbReference>
<dbReference type="PANTHER" id="PTHR21847">
    <property type="entry name" value="EF-HAND CALCIUM-BINDING DOMAIN-CONTAINING PROTEIN 10"/>
    <property type="match status" value="1"/>
</dbReference>
<gene>
    <name evidence="2" type="ORF">WJX72_011393</name>
</gene>
<evidence type="ECO:0000259" key="1">
    <source>
        <dbReference type="PROSITE" id="PS50222"/>
    </source>
</evidence>
<dbReference type="Pfam" id="PF13499">
    <property type="entry name" value="EF-hand_7"/>
    <property type="match status" value="1"/>
</dbReference>
<dbReference type="SUPFAM" id="SSF47473">
    <property type="entry name" value="EF-hand"/>
    <property type="match status" value="1"/>
</dbReference>
<sequence>MGGRHVDALDALPDAKIGAADAAYLEKHKIDQLFAELLEHLLRARPTFPVQFMVDALQHGCELAQQDPLTGMTGIRRNKLTDVFDAIDQAKTGKIRFSDIEAFVNKHNVETLSTSELRQIFDDVDTRQDSLITIDEFLGFFGKVSQRLSNAAFDNMVQQMLQ</sequence>
<reference evidence="2 3" key="1">
    <citation type="journal article" date="2024" name="Nat. Commun.">
        <title>Phylogenomics reveals the evolutionary origins of lichenization in chlorophyte algae.</title>
        <authorList>
            <person name="Puginier C."/>
            <person name="Libourel C."/>
            <person name="Otte J."/>
            <person name="Skaloud P."/>
            <person name="Haon M."/>
            <person name="Grisel S."/>
            <person name="Petersen M."/>
            <person name="Berrin J.G."/>
            <person name="Delaux P.M."/>
            <person name="Dal Grande F."/>
            <person name="Keller J."/>
        </authorList>
    </citation>
    <scope>NUCLEOTIDE SEQUENCE [LARGE SCALE GENOMIC DNA]</scope>
    <source>
        <strain evidence="2 3">SAG 2043</strain>
    </source>
</reference>
<name>A0AAW1PUR0_9CHLO</name>
<comment type="caution">
    <text evidence="2">The sequence shown here is derived from an EMBL/GenBank/DDBJ whole genome shotgun (WGS) entry which is preliminary data.</text>
</comment>
<proteinExistence type="predicted"/>
<dbReference type="GO" id="GO:0005509">
    <property type="term" value="F:calcium ion binding"/>
    <property type="evidence" value="ECO:0007669"/>
    <property type="project" value="InterPro"/>
</dbReference>
<dbReference type="Proteomes" id="UP001489004">
    <property type="component" value="Unassembled WGS sequence"/>
</dbReference>
<evidence type="ECO:0000313" key="2">
    <source>
        <dbReference type="EMBL" id="KAK9811864.1"/>
    </source>
</evidence>
<protein>
    <recommendedName>
        <fullName evidence="1">EF-hand domain-containing protein</fullName>
    </recommendedName>
</protein>
<evidence type="ECO:0000313" key="3">
    <source>
        <dbReference type="Proteomes" id="UP001489004"/>
    </source>
</evidence>
<dbReference type="PROSITE" id="PS50222">
    <property type="entry name" value="EF_HAND_2"/>
    <property type="match status" value="2"/>
</dbReference>
<feature type="domain" description="EF-hand" evidence="1">
    <location>
        <begin position="75"/>
        <end position="110"/>
    </location>
</feature>
<dbReference type="AlphaFoldDB" id="A0AAW1PUR0"/>
<dbReference type="InterPro" id="IPR011992">
    <property type="entry name" value="EF-hand-dom_pair"/>
</dbReference>
<dbReference type="InterPro" id="IPR039879">
    <property type="entry name" value="EFC10"/>
</dbReference>
<dbReference type="CDD" id="cd22961">
    <property type="entry name" value="DD_TEX55-like"/>
    <property type="match status" value="1"/>
</dbReference>
<dbReference type="PANTHER" id="PTHR21847:SF1">
    <property type="entry name" value="EF-HAND CALCIUM-BINDING DOMAIN-CONTAINING PROTEIN 10"/>
    <property type="match status" value="1"/>
</dbReference>
<accession>A0AAW1PUR0</accession>
<dbReference type="Gene3D" id="1.10.238.10">
    <property type="entry name" value="EF-hand"/>
    <property type="match status" value="1"/>
</dbReference>
<dbReference type="InterPro" id="IPR002048">
    <property type="entry name" value="EF_hand_dom"/>
</dbReference>
<feature type="domain" description="EF-hand" evidence="1">
    <location>
        <begin position="112"/>
        <end position="147"/>
    </location>
</feature>
<dbReference type="EMBL" id="JALJOR010000009">
    <property type="protein sequence ID" value="KAK9811864.1"/>
    <property type="molecule type" value="Genomic_DNA"/>
</dbReference>